<dbReference type="GO" id="GO:0030170">
    <property type="term" value="F:pyridoxal phosphate binding"/>
    <property type="evidence" value="ECO:0007669"/>
    <property type="project" value="InterPro"/>
</dbReference>
<evidence type="ECO:0000256" key="12">
    <source>
        <dbReference type="ARBA" id="ARBA00049406"/>
    </source>
</evidence>
<dbReference type="GO" id="GO:0006094">
    <property type="term" value="P:gluconeogenesis"/>
    <property type="evidence" value="ECO:0007669"/>
    <property type="project" value="UniProtKB-KW"/>
</dbReference>
<evidence type="ECO:0000259" key="13">
    <source>
        <dbReference type="Pfam" id="PF00291"/>
    </source>
</evidence>
<dbReference type="GO" id="GO:0003941">
    <property type="term" value="F:L-serine ammonia-lyase activity"/>
    <property type="evidence" value="ECO:0007669"/>
    <property type="project" value="UniProtKB-EC"/>
</dbReference>
<comment type="subcellular location">
    <subcellularLocation>
        <location evidence="2">Cytoplasm</location>
    </subcellularLocation>
</comment>
<dbReference type="PANTHER" id="PTHR48078:SF2">
    <property type="entry name" value="CATABOLIC L-SERINE_THREONINE DEHYDRATASE"/>
    <property type="match status" value="1"/>
</dbReference>
<dbReference type="OrthoDB" id="7773036at2759"/>
<feature type="domain" description="Tryptophan synthase beta chain-like PALP" evidence="13">
    <location>
        <begin position="40"/>
        <end position="334"/>
    </location>
</feature>
<dbReference type="InterPro" id="IPR050147">
    <property type="entry name" value="Ser/Thr_Dehydratase"/>
</dbReference>
<dbReference type="InterPro" id="IPR001926">
    <property type="entry name" value="TrpB-like_PALP"/>
</dbReference>
<dbReference type="Pfam" id="PF00291">
    <property type="entry name" value="PALP"/>
    <property type="match status" value="1"/>
</dbReference>
<dbReference type="RefSeq" id="XP_022085863.1">
    <property type="nucleotide sequence ID" value="XM_022230171.1"/>
</dbReference>
<accession>A0A8B7XY89</accession>
<evidence type="ECO:0000256" key="3">
    <source>
        <dbReference type="ARBA" id="ARBA00004742"/>
    </source>
</evidence>
<dbReference type="PROSITE" id="PS00165">
    <property type="entry name" value="DEHYDRATASE_SER_THR"/>
    <property type="match status" value="1"/>
</dbReference>
<dbReference type="KEGG" id="aplc:110976686"/>
<comment type="catalytic activity">
    <reaction evidence="12">
        <text>L-serine = pyruvate + NH4(+)</text>
        <dbReference type="Rhea" id="RHEA:19169"/>
        <dbReference type="ChEBI" id="CHEBI:15361"/>
        <dbReference type="ChEBI" id="CHEBI:28938"/>
        <dbReference type="ChEBI" id="CHEBI:33384"/>
        <dbReference type="EC" id="4.3.1.17"/>
    </reaction>
</comment>
<evidence type="ECO:0000256" key="6">
    <source>
        <dbReference type="ARBA" id="ARBA00022432"/>
    </source>
</evidence>
<comment type="similarity">
    <text evidence="4">Belongs to the serine/threonine dehydratase family.</text>
</comment>
<evidence type="ECO:0000256" key="7">
    <source>
        <dbReference type="ARBA" id="ARBA00022490"/>
    </source>
</evidence>
<evidence type="ECO:0000256" key="11">
    <source>
        <dbReference type="ARBA" id="ARBA00042605"/>
    </source>
</evidence>
<protein>
    <recommendedName>
        <fullName evidence="5">L-serine ammonia-lyase</fullName>
        <ecNumber evidence="5">4.3.1.17</ecNumber>
    </recommendedName>
    <alternativeName>
        <fullName evidence="10">L-serine deaminase</fullName>
    </alternativeName>
    <alternativeName>
        <fullName evidence="11">L-threonine dehydratase</fullName>
    </alternativeName>
</protein>
<sequence length="352" mass="37765">MWHAQCHGFGHTVPMINCYSLPVWDVGDGADAMNKPLHICSPLLESLPMAKRAGCKVFVKCDNTQPSSSFKIRGIGHRIQKAIQKGGKHIICSSGGNAGFATAYAARQLGMPATIVIPESTPTFVADGLRNEGANVIVRGKVWDNANEYALKLAEETDGSIVIHPFDHPDVWEGHSSVIAECEREIPSKPDAVIICIGGGGLLCGVVQGMQKAGWQDVPIIAMETRGADSYNQAVMAGELVTLPDITSKAKCLGALTVCRRSLECYKEHPIISVVVDDRDAVNGCLKFLDDQRMLVELACGAALSCIYSNVLTDLQDSGKLRKDLQSVLLIVCGGSSISLDRLLEYKSSVGL</sequence>
<evidence type="ECO:0000256" key="8">
    <source>
        <dbReference type="ARBA" id="ARBA00022898"/>
    </source>
</evidence>
<dbReference type="Proteomes" id="UP000694845">
    <property type="component" value="Unplaced"/>
</dbReference>
<dbReference type="GeneID" id="110976686"/>
<dbReference type="Gene3D" id="3.40.50.1100">
    <property type="match status" value="2"/>
</dbReference>
<keyword evidence="7" id="KW-0963">Cytoplasm</keyword>
<keyword evidence="9" id="KW-0456">Lyase</keyword>
<evidence type="ECO:0000256" key="10">
    <source>
        <dbReference type="ARBA" id="ARBA00041766"/>
    </source>
</evidence>
<proteinExistence type="inferred from homology"/>
<dbReference type="PANTHER" id="PTHR48078">
    <property type="entry name" value="THREONINE DEHYDRATASE, MITOCHONDRIAL-RELATED"/>
    <property type="match status" value="1"/>
</dbReference>
<dbReference type="EC" id="4.3.1.17" evidence="5"/>
<dbReference type="InterPro" id="IPR000634">
    <property type="entry name" value="Ser/Thr_deHydtase_PyrdxlP-BS"/>
</dbReference>
<comment type="cofactor">
    <cofactor evidence="1">
        <name>pyridoxal 5'-phosphate</name>
        <dbReference type="ChEBI" id="CHEBI:597326"/>
    </cofactor>
</comment>
<dbReference type="AlphaFoldDB" id="A0A8B7XY89"/>
<dbReference type="GO" id="GO:0006567">
    <property type="term" value="P:L-threonine catabolic process"/>
    <property type="evidence" value="ECO:0007669"/>
    <property type="project" value="TreeGrafter"/>
</dbReference>
<dbReference type="GO" id="GO:0009097">
    <property type="term" value="P:isoleucine biosynthetic process"/>
    <property type="evidence" value="ECO:0007669"/>
    <property type="project" value="TreeGrafter"/>
</dbReference>
<keyword evidence="14" id="KW-1185">Reference proteome</keyword>
<evidence type="ECO:0000256" key="5">
    <source>
        <dbReference type="ARBA" id="ARBA00012093"/>
    </source>
</evidence>
<dbReference type="GO" id="GO:0005737">
    <property type="term" value="C:cytoplasm"/>
    <property type="evidence" value="ECO:0007669"/>
    <property type="project" value="UniProtKB-SubCell"/>
</dbReference>
<comment type="pathway">
    <text evidence="3">Carbohydrate biosynthesis; gluconeogenesis.</text>
</comment>
<evidence type="ECO:0000256" key="4">
    <source>
        <dbReference type="ARBA" id="ARBA00010869"/>
    </source>
</evidence>
<evidence type="ECO:0000256" key="9">
    <source>
        <dbReference type="ARBA" id="ARBA00023239"/>
    </source>
</evidence>
<evidence type="ECO:0000256" key="1">
    <source>
        <dbReference type="ARBA" id="ARBA00001933"/>
    </source>
</evidence>
<keyword evidence="8" id="KW-0663">Pyridoxal phosphate</keyword>
<keyword evidence="6" id="KW-0312">Gluconeogenesis</keyword>
<dbReference type="InterPro" id="IPR036052">
    <property type="entry name" value="TrpB-like_PALP_sf"/>
</dbReference>
<dbReference type="GO" id="GO:0004794">
    <property type="term" value="F:threonine deaminase activity"/>
    <property type="evidence" value="ECO:0007669"/>
    <property type="project" value="TreeGrafter"/>
</dbReference>
<dbReference type="SUPFAM" id="SSF53686">
    <property type="entry name" value="Tryptophan synthase beta subunit-like PLP-dependent enzymes"/>
    <property type="match status" value="1"/>
</dbReference>
<dbReference type="GO" id="GO:0006565">
    <property type="term" value="P:L-serine catabolic process"/>
    <property type="evidence" value="ECO:0007669"/>
    <property type="project" value="TreeGrafter"/>
</dbReference>
<evidence type="ECO:0000313" key="15">
    <source>
        <dbReference type="RefSeq" id="XP_022085863.1"/>
    </source>
</evidence>
<gene>
    <name evidence="15" type="primary">LOC110976686</name>
</gene>
<reference evidence="15" key="1">
    <citation type="submission" date="2025-08" db="UniProtKB">
        <authorList>
            <consortium name="RefSeq"/>
        </authorList>
    </citation>
    <scope>IDENTIFICATION</scope>
</reference>
<name>A0A8B7XY89_ACAPL</name>
<organism evidence="14 15">
    <name type="scientific">Acanthaster planci</name>
    <name type="common">Crown-of-thorns starfish</name>
    <dbReference type="NCBI Taxonomy" id="133434"/>
    <lineage>
        <taxon>Eukaryota</taxon>
        <taxon>Metazoa</taxon>
        <taxon>Echinodermata</taxon>
        <taxon>Eleutherozoa</taxon>
        <taxon>Asterozoa</taxon>
        <taxon>Asteroidea</taxon>
        <taxon>Valvatacea</taxon>
        <taxon>Valvatida</taxon>
        <taxon>Acanthasteridae</taxon>
        <taxon>Acanthaster</taxon>
    </lineage>
</organism>
<evidence type="ECO:0000313" key="14">
    <source>
        <dbReference type="Proteomes" id="UP000694845"/>
    </source>
</evidence>
<evidence type="ECO:0000256" key="2">
    <source>
        <dbReference type="ARBA" id="ARBA00004496"/>
    </source>
</evidence>
<dbReference type="FunFam" id="3.40.50.1100:FF:000040">
    <property type="entry name" value="L-serine dehydratase, putative"/>
    <property type="match status" value="1"/>
</dbReference>